<feature type="domain" description="HTH tetR-type" evidence="5">
    <location>
        <begin position="13"/>
        <end position="73"/>
    </location>
</feature>
<keyword evidence="2 4" id="KW-0238">DNA-binding</keyword>
<evidence type="ECO:0000256" key="3">
    <source>
        <dbReference type="ARBA" id="ARBA00023163"/>
    </source>
</evidence>
<dbReference type="PROSITE" id="PS01081">
    <property type="entry name" value="HTH_TETR_1"/>
    <property type="match status" value="1"/>
</dbReference>
<sequence>MGEDRQGRRRDAEATRQALLDAAAALFTERGYDRTTVRAIAARAGVNQALLFRYFGSKRALFGEVVERSGHRQLLTTQPERLLEMALRGMLPAGADSSGHQALEAFLRSTGSSDEIDAAGRLLGNEYARVLESLSDAPDAPLRADLVLAWLLGVGLMRVVVRKAPLADADPDSICALVLPAARTLLEGIATSDGKTCRQAQ</sequence>
<evidence type="ECO:0000259" key="5">
    <source>
        <dbReference type="PROSITE" id="PS50977"/>
    </source>
</evidence>
<gene>
    <name evidence="6" type="ORF">NGB36_26475</name>
</gene>
<dbReference type="Proteomes" id="UP001057702">
    <property type="component" value="Unassembled WGS sequence"/>
</dbReference>
<evidence type="ECO:0000313" key="6">
    <source>
        <dbReference type="EMBL" id="MCQ4084032.1"/>
    </source>
</evidence>
<dbReference type="RefSeq" id="WP_255923076.1">
    <property type="nucleotide sequence ID" value="NZ_JANFNG010000029.1"/>
</dbReference>
<keyword evidence="1" id="KW-0805">Transcription regulation</keyword>
<dbReference type="Pfam" id="PF00440">
    <property type="entry name" value="TetR_N"/>
    <property type="match status" value="1"/>
</dbReference>
<feature type="DNA-binding region" description="H-T-H motif" evidence="4">
    <location>
        <begin position="36"/>
        <end position="55"/>
    </location>
</feature>
<keyword evidence="3" id="KW-0804">Transcription</keyword>
<dbReference type="Pfam" id="PF17920">
    <property type="entry name" value="TetR_C_16"/>
    <property type="match status" value="1"/>
</dbReference>
<reference evidence="6" key="1">
    <citation type="submission" date="2022-06" db="EMBL/GenBank/DDBJ databases">
        <title>Draft genome sequence of Streptomyces sp. RB6PN25 isolated from peat swamp forest in Thailand.</title>
        <authorList>
            <person name="Duangmal K."/>
            <person name="Klaysubun C."/>
        </authorList>
    </citation>
    <scope>NUCLEOTIDE SEQUENCE</scope>
    <source>
        <strain evidence="6">RB6PN25</strain>
    </source>
</reference>
<protein>
    <submittedName>
        <fullName evidence="6">TetR family transcriptional regulator</fullName>
    </submittedName>
</protein>
<dbReference type="Gene3D" id="1.10.357.10">
    <property type="entry name" value="Tetracycline Repressor, domain 2"/>
    <property type="match status" value="1"/>
</dbReference>
<dbReference type="InterPro" id="IPR041678">
    <property type="entry name" value="TetR_C_16"/>
</dbReference>
<evidence type="ECO:0000256" key="2">
    <source>
        <dbReference type="ARBA" id="ARBA00023125"/>
    </source>
</evidence>
<evidence type="ECO:0000256" key="4">
    <source>
        <dbReference type="PROSITE-ProRule" id="PRU00335"/>
    </source>
</evidence>
<dbReference type="Gene3D" id="1.10.10.60">
    <property type="entry name" value="Homeodomain-like"/>
    <property type="match status" value="1"/>
</dbReference>
<keyword evidence="7" id="KW-1185">Reference proteome</keyword>
<dbReference type="PANTHER" id="PTHR30055">
    <property type="entry name" value="HTH-TYPE TRANSCRIPTIONAL REGULATOR RUTR"/>
    <property type="match status" value="1"/>
</dbReference>
<organism evidence="6 7">
    <name type="scientific">Streptomyces humicola</name>
    <dbReference type="NCBI Taxonomy" id="2953240"/>
    <lineage>
        <taxon>Bacteria</taxon>
        <taxon>Bacillati</taxon>
        <taxon>Actinomycetota</taxon>
        <taxon>Actinomycetes</taxon>
        <taxon>Kitasatosporales</taxon>
        <taxon>Streptomycetaceae</taxon>
        <taxon>Streptomyces</taxon>
    </lineage>
</organism>
<dbReference type="EMBL" id="JANFNG010000029">
    <property type="protein sequence ID" value="MCQ4084032.1"/>
    <property type="molecule type" value="Genomic_DNA"/>
</dbReference>
<proteinExistence type="predicted"/>
<accession>A0ABT1Q267</accession>
<dbReference type="PRINTS" id="PR00455">
    <property type="entry name" value="HTHTETR"/>
</dbReference>
<dbReference type="PROSITE" id="PS50977">
    <property type="entry name" value="HTH_TETR_2"/>
    <property type="match status" value="1"/>
</dbReference>
<dbReference type="SUPFAM" id="SSF48498">
    <property type="entry name" value="Tetracyclin repressor-like, C-terminal domain"/>
    <property type="match status" value="1"/>
</dbReference>
<dbReference type="InterPro" id="IPR036271">
    <property type="entry name" value="Tet_transcr_reg_TetR-rel_C_sf"/>
</dbReference>
<evidence type="ECO:0000256" key="1">
    <source>
        <dbReference type="ARBA" id="ARBA00023015"/>
    </source>
</evidence>
<dbReference type="InterPro" id="IPR009057">
    <property type="entry name" value="Homeodomain-like_sf"/>
</dbReference>
<evidence type="ECO:0000313" key="7">
    <source>
        <dbReference type="Proteomes" id="UP001057702"/>
    </source>
</evidence>
<dbReference type="InterPro" id="IPR001647">
    <property type="entry name" value="HTH_TetR"/>
</dbReference>
<comment type="caution">
    <text evidence="6">The sequence shown here is derived from an EMBL/GenBank/DDBJ whole genome shotgun (WGS) entry which is preliminary data.</text>
</comment>
<dbReference type="PANTHER" id="PTHR30055:SF234">
    <property type="entry name" value="HTH-TYPE TRANSCRIPTIONAL REGULATOR BETI"/>
    <property type="match status" value="1"/>
</dbReference>
<name>A0ABT1Q267_9ACTN</name>
<dbReference type="InterPro" id="IPR023772">
    <property type="entry name" value="DNA-bd_HTH_TetR-type_CS"/>
</dbReference>
<dbReference type="InterPro" id="IPR050109">
    <property type="entry name" value="HTH-type_TetR-like_transc_reg"/>
</dbReference>
<dbReference type="SUPFAM" id="SSF46689">
    <property type="entry name" value="Homeodomain-like"/>
    <property type="match status" value="1"/>
</dbReference>